<name>A0A833GZG2_9LEPT</name>
<dbReference type="GO" id="GO:0005737">
    <property type="term" value="C:cytoplasm"/>
    <property type="evidence" value="ECO:0007669"/>
    <property type="project" value="UniProtKB-SubCell"/>
</dbReference>
<keyword evidence="7" id="KW-1278">Translocase</keyword>
<feature type="domain" description="AAA+ ATPase" evidence="8">
    <location>
        <begin position="165"/>
        <end position="346"/>
    </location>
</feature>
<evidence type="ECO:0000256" key="2">
    <source>
        <dbReference type="ARBA" id="ARBA00022448"/>
    </source>
</evidence>
<dbReference type="InterPro" id="IPR005714">
    <property type="entry name" value="ATPase_T3SS_FliI/YscN"/>
</dbReference>
<dbReference type="PANTHER" id="PTHR15184:SF9">
    <property type="entry name" value="SPI-1 TYPE 3 SECRETION SYSTEM ATPASE"/>
    <property type="match status" value="1"/>
</dbReference>
<evidence type="ECO:0000256" key="1">
    <source>
        <dbReference type="ARBA" id="ARBA00004496"/>
    </source>
</evidence>
<dbReference type="AlphaFoldDB" id="A0A833GZG2"/>
<dbReference type="SMART" id="SM00382">
    <property type="entry name" value="AAA"/>
    <property type="match status" value="1"/>
</dbReference>
<evidence type="ECO:0000313" key="9">
    <source>
        <dbReference type="EMBL" id="KAB2930736.1"/>
    </source>
</evidence>
<evidence type="ECO:0000313" key="10">
    <source>
        <dbReference type="Proteomes" id="UP000460298"/>
    </source>
</evidence>
<dbReference type="InterPro" id="IPR040627">
    <property type="entry name" value="T3SS_ATPase_C"/>
</dbReference>
<dbReference type="EMBL" id="WBUI01000018">
    <property type="protein sequence ID" value="KAB2930736.1"/>
    <property type="molecule type" value="Genomic_DNA"/>
</dbReference>
<dbReference type="Proteomes" id="UP000460298">
    <property type="component" value="Unassembled WGS sequence"/>
</dbReference>
<dbReference type="Pfam" id="PF18269">
    <property type="entry name" value="T3SS_ATPase_C"/>
    <property type="match status" value="1"/>
</dbReference>
<proteinExistence type="predicted"/>
<dbReference type="CDD" id="cd18117">
    <property type="entry name" value="ATP-synt_flagellum-secretory_path_III_N"/>
    <property type="match status" value="1"/>
</dbReference>
<evidence type="ECO:0000259" key="8">
    <source>
        <dbReference type="SMART" id="SM00382"/>
    </source>
</evidence>
<dbReference type="GO" id="GO:0016887">
    <property type="term" value="F:ATP hydrolysis activity"/>
    <property type="evidence" value="ECO:0007669"/>
    <property type="project" value="InterPro"/>
</dbReference>
<dbReference type="InterPro" id="IPR027417">
    <property type="entry name" value="P-loop_NTPase"/>
</dbReference>
<dbReference type="FunFam" id="3.40.50.12240:FF:000002">
    <property type="entry name" value="Flagellum-specific ATP synthase FliI"/>
    <property type="match status" value="1"/>
</dbReference>
<dbReference type="GO" id="GO:0030257">
    <property type="term" value="C:type III protein secretion system complex"/>
    <property type="evidence" value="ECO:0007669"/>
    <property type="project" value="InterPro"/>
</dbReference>
<dbReference type="PANTHER" id="PTHR15184">
    <property type="entry name" value="ATP SYNTHASE"/>
    <property type="match status" value="1"/>
</dbReference>
<evidence type="ECO:0000256" key="6">
    <source>
        <dbReference type="ARBA" id="ARBA00022927"/>
    </source>
</evidence>
<dbReference type="SUPFAM" id="SSF52540">
    <property type="entry name" value="P-loop containing nucleoside triphosphate hydrolases"/>
    <property type="match status" value="1"/>
</dbReference>
<accession>A0A833GZG2</accession>
<keyword evidence="2" id="KW-0813">Transport</keyword>
<evidence type="ECO:0000256" key="5">
    <source>
        <dbReference type="ARBA" id="ARBA00022840"/>
    </source>
</evidence>
<dbReference type="InterPro" id="IPR004100">
    <property type="entry name" value="ATPase_F1/V1/A1_a/bsu_N"/>
</dbReference>
<evidence type="ECO:0000256" key="3">
    <source>
        <dbReference type="ARBA" id="ARBA00022490"/>
    </source>
</evidence>
<dbReference type="NCBIfam" id="TIGR01026">
    <property type="entry name" value="fliI_yscN"/>
    <property type="match status" value="1"/>
</dbReference>
<keyword evidence="5" id="KW-0067">ATP-binding</keyword>
<evidence type="ECO:0000256" key="7">
    <source>
        <dbReference type="ARBA" id="ARBA00022967"/>
    </source>
</evidence>
<protein>
    <submittedName>
        <fullName evidence="9">FliI/YscN family ATPase</fullName>
    </submittedName>
</protein>
<comment type="caution">
    <text evidence="9">The sequence shown here is derived from an EMBL/GenBank/DDBJ whole genome shotgun (WGS) entry which is preliminary data.</text>
</comment>
<reference evidence="9 10" key="1">
    <citation type="submission" date="2019-10" db="EMBL/GenBank/DDBJ databases">
        <title>Extracellular Electron Transfer in a Candidatus Methanoperedens spp. Enrichment Culture.</title>
        <authorList>
            <person name="Berger S."/>
            <person name="Rangel Shaw D."/>
            <person name="Berben T."/>
            <person name="In 'T Zandt M."/>
            <person name="Frank J."/>
            <person name="Reimann J."/>
            <person name="Jetten M.S.M."/>
            <person name="Welte C.U."/>
        </authorList>
    </citation>
    <scope>NUCLEOTIDE SEQUENCE [LARGE SCALE GENOMIC DNA]</scope>
    <source>
        <strain evidence="9">SB12</strain>
    </source>
</reference>
<dbReference type="Pfam" id="PF02874">
    <property type="entry name" value="ATP-synt_ab_N"/>
    <property type="match status" value="1"/>
</dbReference>
<organism evidence="9 10">
    <name type="scientific">Leptonema illini</name>
    <dbReference type="NCBI Taxonomy" id="183"/>
    <lineage>
        <taxon>Bacteria</taxon>
        <taxon>Pseudomonadati</taxon>
        <taxon>Spirochaetota</taxon>
        <taxon>Spirochaetia</taxon>
        <taxon>Leptospirales</taxon>
        <taxon>Leptospiraceae</taxon>
        <taxon>Leptonema</taxon>
    </lineage>
</organism>
<keyword evidence="3" id="KW-0963">Cytoplasm</keyword>
<keyword evidence="4" id="KW-0547">Nucleotide-binding</keyword>
<keyword evidence="6" id="KW-0653">Protein transport</keyword>
<gene>
    <name evidence="9" type="ORF">F9K24_15990</name>
</gene>
<dbReference type="GO" id="GO:0046933">
    <property type="term" value="F:proton-transporting ATP synthase activity, rotational mechanism"/>
    <property type="evidence" value="ECO:0007669"/>
    <property type="project" value="TreeGrafter"/>
</dbReference>
<comment type="subcellular location">
    <subcellularLocation>
        <location evidence="1">Cytoplasm</location>
    </subcellularLocation>
</comment>
<dbReference type="Gene3D" id="3.40.50.12240">
    <property type="match status" value="1"/>
</dbReference>
<dbReference type="GO" id="GO:0005524">
    <property type="term" value="F:ATP binding"/>
    <property type="evidence" value="ECO:0007669"/>
    <property type="project" value="UniProtKB-KW"/>
</dbReference>
<dbReference type="CDD" id="cd01136">
    <property type="entry name" value="ATPase_flagellum-secretory_path_III"/>
    <property type="match status" value="1"/>
</dbReference>
<dbReference type="GO" id="GO:0030254">
    <property type="term" value="P:protein secretion by the type III secretion system"/>
    <property type="evidence" value="ECO:0007669"/>
    <property type="project" value="InterPro"/>
</dbReference>
<sequence>MLDDFRKPEDVLQKYRTILKETDPILPLGRVVEVNGISILSFGPPDTSIGQLCRIEPDGSRPVLCEVTGFRNNQLILMPFGSTEGIYPSAVVHNTGRRMSIYTSMDLMGRMLNGMGQPMDGKPPILHGELRSADANPPDPISRKPIDSVLVTGVKAIDGLLTVGRGQRLGIFAGTGVGKSTTLGMIARYTRADANVICLVGERGREVREFIERDLGPEGLKRSVLVVATSDRSAIEKVYAALFATTIAEYLRDQGMHVNLLMDSVTRYCMALREIGIASGDQLGPGGYPPAVWYKLSRLVERSGVSPKGTITGFYSVLVEADDMNDPVADATRGILDGHIILSRRLARKNHYPSIEVPDSISRVMDQVVSADHKDKADQLKTWISAYRENEEIVSLGAYARGSNPDLDQYLARQAQIQAFLKQPIGQGFTFEQTLDQLSQVTFTPEEEY</sequence>
<dbReference type="InterPro" id="IPR000194">
    <property type="entry name" value="ATPase_F1/V1/A1_a/bsu_nucl-bd"/>
</dbReference>
<dbReference type="Pfam" id="PF00006">
    <property type="entry name" value="ATP-synt_ab"/>
    <property type="match status" value="1"/>
</dbReference>
<evidence type="ECO:0000256" key="4">
    <source>
        <dbReference type="ARBA" id="ARBA00022741"/>
    </source>
</evidence>
<dbReference type="InterPro" id="IPR050053">
    <property type="entry name" value="ATPase_alpha/beta_chains"/>
</dbReference>
<dbReference type="InterPro" id="IPR003593">
    <property type="entry name" value="AAA+_ATPase"/>
</dbReference>